<evidence type="ECO:0000259" key="7">
    <source>
        <dbReference type="PROSITE" id="PS51085"/>
    </source>
</evidence>
<dbReference type="CDD" id="cd00207">
    <property type="entry name" value="fer2"/>
    <property type="match status" value="1"/>
</dbReference>
<keyword evidence="2" id="KW-0479">Metal-binding</keyword>
<keyword evidence="5" id="KW-0411">Iron-sulfur</keyword>
<dbReference type="InterPro" id="IPR001041">
    <property type="entry name" value="2Fe-2S_ferredoxin-type"/>
</dbReference>
<dbReference type="FunFam" id="3.10.20.30:FF:000020">
    <property type="entry name" value="Xanthine dehydrogenase iron-sulfur subunit"/>
    <property type="match status" value="1"/>
</dbReference>
<evidence type="ECO:0000313" key="8">
    <source>
        <dbReference type="EMBL" id="CAA9352907.1"/>
    </source>
</evidence>
<dbReference type="PROSITE" id="PS00197">
    <property type="entry name" value="2FE2S_FER_1"/>
    <property type="match status" value="1"/>
</dbReference>
<dbReference type="InterPro" id="IPR006058">
    <property type="entry name" value="2Fe2S_fd_BS"/>
</dbReference>
<keyword evidence="4" id="KW-0408">Iron</keyword>
<feature type="domain" description="2Fe-2S ferredoxin-type" evidence="7">
    <location>
        <begin position="18"/>
        <end position="94"/>
    </location>
</feature>
<dbReference type="InterPro" id="IPR051452">
    <property type="entry name" value="Diverse_Oxidoreductases"/>
</dbReference>
<keyword evidence="1" id="KW-0001">2Fe-2S</keyword>
<dbReference type="InterPro" id="IPR012675">
    <property type="entry name" value="Beta-grasp_dom_sf"/>
</dbReference>
<dbReference type="GO" id="GO:0046872">
    <property type="term" value="F:metal ion binding"/>
    <property type="evidence" value="ECO:0007669"/>
    <property type="project" value="UniProtKB-KW"/>
</dbReference>
<proteinExistence type="predicted"/>
<gene>
    <name evidence="8" type="ORF">AVDCRST_MAG24-1907</name>
</gene>
<evidence type="ECO:0000256" key="3">
    <source>
        <dbReference type="ARBA" id="ARBA00023002"/>
    </source>
</evidence>
<dbReference type="SUPFAM" id="SSF54292">
    <property type="entry name" value="2Fe-2S ferredoxin-like"/>
    <property type="match status" value="1"/>
</dbReference>
<reference evidence="8" key="1">
    <citation type="submission" date="2020-02" db="EMBL/GenBank/DDBJ databases">
        <authorList>
            <person name="Meier V. D."/>
        </authorList>
    </citation>
    <scope>NUCLEOTIDE SEQUENCE</scope>
    <source>
        <strain evidence="8">AVDCRST_MAG24</strain>
    </source>
</reference>
<protein>
    <submittedName>
        <fullName evidence="8">Aerobic carbon monoxide dehydrogenase (Quinone), small chain</fullName>
        <ecNumber evidence="8">1.2.5.3</ecNumber>
    </submittedName>
</protein>
<dbReference type="InterPro" id="IPR002888">
    <property type="entry name" value="2Fe-2S-bd"/>
</dbReference>
<dbReference type="PANTHER" id="PTHR44379">
    <property type="entry name" value="OXIDOREDUCTASE WITH IRON-SULFUR SUBUNIT"/>
    <property type="match status" value="1"/>
</dbReference>
<dbReference type="SUPFAM" id="SSF47741">
    <property type="entry name" value="CO dehydrogenase ISP C-domain like"/>
    <property type="match status" value="1"/>
</dbReference>
<dbReference type="GO" id="GO:0051537">
    <property type="term" value="F:2 iron, 2 sulfur cluster binding"/>
    <property type="evidence" value="ECO:0007669"/>
    <property type="project" value="UniProtKB-KW"/>
</dbReference>
<evidence type="ECO:0000256" key="1">
    <source>
        <dbReference type="ARBA" id="ARBA00022714"/>
    </source>
</evidence>
<keyword evidence="3 8" id="KW-0560">Oxidoreductase</keyword>
<dbReference type="EMBL" id="CADCUF010000270">
    <property type="protein sequence ID" value="CAA9352907.1"/>
    <property type="molecule type" value="Genomic_DNA"/>
</dbReference>
<dbReference type="AlphaFoldDB" id="A0A6J4M8U1"/>
<evidence type="ECO:0000256" key="5">
    <source>
        <dbReference type="ARBA" id="ARBA00023014"/>
    </source>
</evidence>
<dbReference type="Gene3D" id="1.10.150.120">
    <property type="entry name" value="[2Fe-2S]-binding domain"/>
    <property type="match status" value="1"/>
</dbReference>
<comment type="pathway">
    <text evidence="6">Alkaloid degradation; nicotine degradation.</text>
</comment>
<dbReference type="GO" id="GO:0008805">
    <property type="term" value="F:carbon-monoxide oxygenase activity"/>
    <property type="evidence" value="ECO:0007669"/>
    <property type="project" value="UniProtKB-EC"/>
</dbReference>
<sequence length="181" mass="18720">MTAAPPGRPAPSRDEPRHEVRLTVNGVAHDVAVPARRLLSDALRHDLRLTGTHVGCEHGVCGSCTVLLDGRPVRSCLVLAVSAAGSEITTVEGLAGPDGALTPVQQAFRECHGLQCGYCTPGFLTTVTAGLAENPAPSREEAREMVAGNLCRCTGYQGIVAAVLRAAELTAELTAAEETGG</sequence>
<organism evidence="8">
    <name type="scientific">uncultured Nocardioidaceae bacterium</name>
    <dbReference type="NCBI Taxonomy" id="253824"/>
    <lineage>
        <taxon>Bacteria</taxon>
        <taxon>Bacillati</taxon>
        <taxon>Actinomycetota</taxon>
        <taxon>Actinomycetes</taxon>
        <taxon>Propionibacteriales</taxon>
        <taxon>Nocardioidaceae</taxon>
        <taxon>environmental samples</taxon>
    </lineage>
</organism>
<dbReference type="InterPro" id="IPR036884">
    <property type="entry name" value="2Fe-2S-bd_dom_sf"/>
</dbReference>
<dbReference type="EC" id="1.2.5.3" evidence="8"/>
<dbReference type="Pfam" id="PF00111">
    <property type="entry name" value="Fer2"/>
    <property type="match status" value="1"/>
</dbReference>
<dbReference type="PROSITE" id="PS51085">
    <property type="entry name" value="2FE2S_FER_2"/>
    <property type="match status" value="1"/>
</dbReference>
<evidence type="ECO:0000256" key="6">
    <source>
        <dbReference type="ARBA" id="ARBA00060707"/>
    </source>
</evidence>
<dbReference type="Pfam" id="PF01799">
    <property type="entry name" value="Fer2_2"/>
    <property type="match status" value="1"/>
</dbReference>
<accession>A0A6J4M8U1</accession>
<dbReference type="InterPro" id="IPR036010">
    <property type="entry name" value="2Fe-2S_ferredoxin-like_sf"/>
</dbReference>
<evidence type="ECO:0000256" key="2">
    <source>
        <dbReference type="ARBA" id="ARBA00022723"/>
    </source>
</evidence>
<dbReference type="Gene3D" id="3.10.20.30">
    <property type="match status" value="1"/>
</dbReference>
<dbReference type="PANTHER" id="PTHR44379:SF5">
    <property type="entry name" value="OXIDOREDUCTASE WITH IRON-SULFUR SUBUNIT"/>
    <property type="match status" value="1"/>
</dbReference>
<name>A0A6J4M8U1_9ACTN</name>
<evidence type="ECO:0000256" key="4">
    <source>
        <dbReference type="ARBA" id="ARBA00023004"/>
    </source>
</evidence>